<dbReference type="PANTHER" id="PTHR33269:SF17">
    <property type="entry name" value="NADH-UBIQUINONE OXIDOREDUCTASE CHAIN 6"/>
    <property type="match status" value="1"/>
</dbReference>
<dbReference type="PANTHER" id="PTHR33269">
    <property type="entry name" value="NADH-UBIQUINONE OXIDOREDUCTASE CHAIN 6"/>
    <property type="match status" value="1"/>
</dbReference>
<accession>A0A6J5YF42</accession>
<name>A0A6J5YF42_9ZZZZ</name>
<protein>
    <submittedName>
        <fullName evidence="2">Unannotated protein</fullName>
    </submittedName>
</protein>
<feature type="transmembrane region" description="Helical" evidence="1">
    <location>
        <begin position="146"/>
        <end position="167"/>
    </location>
</feature>
<keyword evidence="1" id="KW-0472">Membrane</keyword>
<sequence length="200" mass="20836">METAVFIVCALIVLGGALGVVMSRNPVHAALSLVATLFGIAVLFLNLGAQLLAVVQVIVYTGAIVVLILFVLMLLGVDEDEDLDTEPIVGQRILAVLVGLFFAGAVLAVIVVGKDAAVTGARSATEAISPSVANIVQIGRQLFTTYVFPLELTAGLLTIAVVGAVVLSRRPKDLQPIPEPESMTELGDDPLTTIIEEAAH</sequence>
<keyword evidence="1" id="KW-0812">Transmembrane</keyword>
<dbReference type="GO" id="GO:0008137">
    <property type="term" value="F:NADH dehydrogenase (ubiquinone) activity"/>
    <property type="evidence" value="ECO:0007669"/>
    <property type="project" value="InterPro"/>
</dbReference>
<reference evidence="2" key="1">
    <citation type="submission" date="2020-05" db="EMBL/GenBank/DDBJ databases">
        <authorList>
            <person name="Chiriac C."/>
            <person name="Salcher M."/>
            <person name="Ghai R."/>
            <person name="Kavagutti S V."/>
        </authorList>
    </citation>
    <scope>NUCLEOTIDE SEQUENCE</scope>
</reference>
<dbReference type="Gene3D" id="1.20.120.1200">
    <property type="entry name" value="NADH-ubiquinone/plastoquinone oxidoreductase chain 6, subunit NuoJ"/>
    <property type="match status" value="1"/>
</dbReference>
<dbReference type="AlphaFoldDB" id="A0A6J5YF42"/>
<evidence type="ECO:0000256" key="1">
    <source>
        <dbReference type="SAM" id="Phobius"/>
    </source>
</evidence>
<dbReference type="Pfam" id="PF00499">
    <property type="entry name" value="Oxidored_q3"/>
    <property type="match status" value="1"/>
</dbReference>
<dbReference type="InterPro" id="IPR042106">
    <property type="entry name" value="Nuo/plastoQ_OxRdtase_6_NuoJ"/>
</dbReference>
<dbReference type="InterPro" id="IPR001457">
    <property type="entry name" value="NADH_UbQ/plastoQ_OxRdtase_su6"/>
</dbReference>
<feature type="transmembrane region" description="Helical" evidence="1">
    <location>
        <begin position="54"/>
        <end position="77"/>
    </location>
</feature>
<feature type="transmembrane region" description="Helical" evidence="1">
    <location>
        <begin position="29"/>
        <end position="47"/>
    </location>
</feature>
<dbReference type="EMBL" id="CAEMXZ010000146">
    <property type="protein sequence ID" value="CAB4324433.1"/>
    <property type="molecule type" value="Genomic_DNA"/>
</dbReference>
<keyword evidence="1" id="KW-1133">Transmembrane helix</keyword>
<gene>
    <name evidence="2" type="ORF">UFOPK1392_02203</name>
</gene>
<feature type="transmembrane region" description="Helical" evidence="1">
    <location>
        <begin position="89"/>
        <end position="112"/>
    </location>
</feature>
<proteinExistence type="predicted"/>
<organism evidence="2">
    <name type="scientific">freshwater metagenome</name>
    <dbReference type="NCBI Taxonomy" id="449393"/>
    <lineage>
        <taxon>unclassified sequences</taxon>
        <taxon>metagenomes</taxon>
        <taxon>ecological metagenomes</taxon>
    </lineage>
</organism>
<evidence type="ECO:0000313" key="2">
    <source>
        <dbReference type="EMBL" id="CAB4324433.1"/>
    </source>
</evidence>